<dbReference type="Pfam" id="PF10119">
    <property type="entry name" value="MethyTransf_Reg"/>
    <property type="match status" value="1"/>
</dbReference>
<evidence type="ECO:0000259" key="6">
    <source>
        <dbReference type="Pfam" id="PF08242"/>
    </source>
</evidence>
<dbReference type="InterPro" id="IPR013217">
    <property type="entry name" value="Methyltransf_12"/>
</dbReference>
<dbReference type="AlphaFoldDB" id="A0AAX1WF65"/>
<feature type="domain" description="Methyltransferase regulatory" evidence="7">
    <location>
        <begin position="211"/>
        <end position="293"/>
    </location>
</feature>
<protein>
    <submittedName>
        <fullName evidence="9">Methyltransferase</fullName>
    </submittedName>
</protein>
<dbReference type="GO" id="GO:0016757">
    <property type="term" value="F:glycosyltransferase activity"/>
    <property type="evidence" value="ECO:0007669"/>
    <property type="project" value="UniProtKB-KW"/>
</dbReference>
<dbReference type="SUPFAM" id="SSF53335">
    <property type="entry name" value="S-adenosyl-L-methionine-dependent methyltransferases"/>
    <property type="match status" value="1"/>
</dbReference>
<dbReference type="InterPro" id="IPR029489">
    <property type="entry name" value="OGT/SEC/SPY_C"/>
</dbReference>
<accession>A0AAX1WF65</accession>
<dbReference type="Gene3D" id="1.25.40.10">
    <property type="entry name" value="Tetratricopeptide repeat domain"/>
    <property type="match status" value="1"/>
</dbReference>
<evidence type="ECO:0000259" key="8">
    <source>
        <dbReference type="Pfam" id="PF13844"/>
    </source>
</evidence>
<dbReference type="CDD" id="cd02440">
    <property type="entry name" value="AdoMet_MTases"/>
    <property type="match status" value="1"/>
</dbReference>
<evidence type="ECO:0000313" key="10">
    <source>
        <dbReference type="Proteomes" id="UP000286098"/>
    </source>
</evidence>
<dbReference type="InterPro" id="IPR018773">
    <property type="entry name" value="MeTrfase_reg_dom_prd"/>
</dbReference>
<evidence type="ECO:0000256" key="3">
    <source>
        <dbReference type="ARBA" id="ARBA00022679"/>
    </source>
</evidence>
<evidence type="ECO:0000313" key="9">
    <source>
        <dbReference type="EMBL" id="RNT37555.1"/>
    </source>
</evidence>
<dbReference type="RefSeq" id="WP_087855436.1">
    <property type="nucleotide sequence ID" value="NZ_CP033800.1"/>
</dbReference>
<keyword evidence="3" id="KW-0808">Transferase</keyword>
<keyword evidence="4" id="KW-0677">Repeat</keyword>
<dbReference type="PANTHER" id="PTHR44835:SF1">
    <property type="entry name" value="PROTEIN O-GLCNAC TRANSFERASE"/>
    <property type="match status" value="1"/>
</dbReference>
<dbReference type="Gene3D" id="3.40.50.150">
    <property type="entry name" value="Vaccinia Virus protein VP39"/>
    <property type="match status" value="1"/>
</dbReference>
<dbReference type="SUPFAM" id="SSF48452">
    <property type="entry name" value="TPR-like"/>
    <property type="match status" value="1"/>
</dbReference>
<dbReference type="Gene3D" id="3.40.50.2000">
    <property type="entry name" value="Glycogen Phosphorylase B"/>
    <property type="match status" value="1"/>
</dbReference>
<keyword evidence="5" id="KW-0802">TPR repeat</keyword>
<evidence type="ECO:0000256" key="5">
    <source>
        <dbReference type="ARBA" id="ARBA00022803"/>
    </source>
</evidence>
<feature type="domain" description="O-GlcNAc transferase C-terminal" evidence="8">
    <location>
        <begin position="753"/>
        <end position="916"/>
    </location>
</feature>
<evidence type="ECO:0000256" key="4">
    <source>
        <dbReference type="ARBA" id="ARBA00022737"/>
    </source>
</evidence>
<keyword evidence="2" id="KW-0328">Glycosyltransferase</keyword>
<evidence type="ECO:0000256" key="2">
    <source>
        <dbReference type="ARBA" id="ARBA00022676"/>
    </source>
</evidence>
<keyword evidence="9" id="KW-0489">Methyltransferase</keyword>
<dbReference type="GO" id="GO:0032259">
    <property type="term" value="P:methylation"/>
    <property type="evidence" value="ECO:0007669"/>
    <property type="project" value="UniProtKB-KW"/>
</dbReference>
<evidence type="ECO:0000256" key="1">
    <source>
        <dbReference type="ARBA" id="ARBA00004922"/>
    </source>
</evidence>
<name>A0AAX1WF65_9ENTR</name>
<gene>
    <name evidence="9" type="ORF">B9059_018545</name>
</gene>
<proteinExistence type="predicted"/>
<dbReference type="InterPro" id="IPR011990">
    <property type="entry name" value="TPR-like_helical_dom_sf"/>
</dbReference>
<dbReference type="Pfam" id="PF08242">
    <property type="entry name" value="Methyltransf_12"/>
    <property type="match status" value="1"/>
</dbReference>
<dbReference type="EMBL" id="NEYZ02000072">
    <property type="protein sequence ID" value="RNT37555.1"/>
    <property type="molecule type" value="Genomic_DNA"/>
</dbReference>
<dbReference type="PANTHER" id="PTHR44835">
    <property type="entry name" value="UDP-N-ACETYLGLUCOSAMINE--PEPTIDE N-ACETYLGLUCOSAMINYLTRANSFERASE SPINDLY-RELATED"/>
    <property type="match status" value="1"/>
</dbReference>
<dbReference type="InterPro" id="IPR051939">
    <property type="entry name" value="Glycosyltr_41/O-GlcNAc_trsf"/>
</dbReference>
<dbReference type="Pfam" id="PF13844">
    <property type="entry name" value="Glyco_transf_41"/>
    <property type="match status" value="2"/>
</dbReference>
<dbReference type="GO" id="GO:0008168">
    <property type="term" value="F:methyltransferase activity"/>
    <property type="evidence" value="ECO:0007669"/>
    <property type="project" value="UniProtKB-KW"/>
</dbReference>
<dbReference type="InterPro" id="IPR029063">
    <property type="entry name" value="SAM-dependent_MTases_sf"/>
</dbReference>
<feature type="domain" description="O-GlcNAc transferase C-terminal" evidence="8">
    <location>
        <begin position="943"/>
        <end position="1099"/>
    </location>
</feature>
<dbReference type="Gene3D" id="3.40.50.11380">
    <property type="match status" value="1"/>
</dbReference>
<comment type="caution">
    <text evidence="9">The sequence shown here is derived from an EMBL/GenBank/DDBJ whole genome shotgun (WGS) entry which is preliminary data.</text>
</comment>
<comment type="pathway">
    <text evidence="1">Protein modification; protein glycosylation.</text>
</comment>
<feature type="domain" description="Methyltransferase type 12" evidence="6">
    <location>
        <begin position="46"/>
        <end position="145"/>
    </location>
</feature>
<dbReference type="Proteomes" id="UP000286098">
    <property type="component" value="Unassembled WGS sequence"/>
</dbReference>
<reference evidence="9 10" key="1">
    <citation type="submission" date="2018-10" db="EMBL/GenBank/DDBJ databases">
        <authorList>
            <person name="Vanduin D."/>
            <person name="Fouts D."/>
            <person name="Wright M."/>
            <person name="Sutton G."/>
            <person name="Nguyen K."/>
            <person name="Kreiswirth B."/>
            <person name="Chen L."/>
            <person name="Rojas L."/>
            <person name="Hujer A."/>
            <person name="Hujer K."/>
            <person name="Bonomo R."/>
            <person name="Adams M."/>
        </authorList>
    </citation>
    <scope>NUCLEOTIDE SEQUENCE [LARGE SCALE GENOMIC DNA]</scope>
    <source>
        <strain evidence="9 10">CRK0054</strain>
    </source>
</reference>
<sequence>MNDAENLTLTTKLSITPELSWTPAQVHAACSLYNINSPTVKYSRLLVLGCGGGDELLSIAMAYPFASIVGIDLITEGNEIQQQKLMVHAPANLKLYALSVEQILGLEDKGWDYVVIHNTFSYLNRQVSSALLQHLGGLLANNGVILFQWASLPGAAHLDTLRDALQIYSSQVTSLEMQLARAKLMLASLSLASNSLAMREELNKSERLSDTLFAHHYLESSRDSEYLVEFHSRINNLGLCYVGDIDTASELPESYELKIGELHAALGEKQQKVLLQQNLDLLTYRPGRFSILTSEKNAEKVSLLPLRSEFQKMRFAGSFRRTASDDRNVYSSLAGHDGLKVATTDEVTLAVLDLLGDAWPRSVTFEQIVFHCEIVGTQDAEDNRSAIENILWTLFLKRLPTLHICKGLDVYSTDEDLHVHVLSSVTAQLAANPQAVWLINGWGERVRLTEAERRQLLTPIVVESESWAVLDSLYFKGLLNAGGVGWKHFLQEMIRCCPPTAISKMASALFLYSSDESAFGFMTNEQRKADKVKNVAEFVEDDVELTNEQLQVIRNYTLRGQYSKAYDVACSLLEGSTNTGAKEYFLCGLAKRIGDYDTALVRLSRALSYHSTSLFLYSELAFAFVSCKYHWQAWRLASSILRCNKKSSPEWYLLASIHYDFKRFEQSEYCARKAFGLAPESKLITTLLGGALCEQTKLDEGIAFLRKGIKKKETDYSLMTGLAFILSHSAEASLEDILEIHYDYGKQVMKWAHAQDFSGYIERDKDPERKLRIGFVSGDFRDRHPVGFFFSPIWHSLDRGKCELFAYSNIPASHENEGTLRFKATADHWRNVRHISDLEMAEMIKLDEIDILVDLSGYTSDHRLPVFALKPAPIQISWVGYHATTGLEAMDYYATIFPVKKSADLESQFTEKLIYMYLPKNFDQTGENVDVNTLPAFSNRYFTFGSFNRTNKLNNRVFDAWTAVLKRVPDSRMIVCNMPKVVWKDVASQFNQRGIDSSRFELRELADMNTYLKYHHDVDLLLDTFPFTGGTVTSHAAWMGVPTVSFAGETLVSRQGAAIMYSLGLPQFVAENVDEYVNIAVQWADNKQELNKIRQSLRSRMNIQSDTKQQIGNMVEEMFRTCWKIYCDGKQPESFSIGELPNI</sequence>
<evidence type="ECO:0000259" key="7">
    <source>
        <dbReference type="Pfam" id="PF10119"/>
    </source>
</evidence>
<organism evidence="9 10">
    <name type="scientific">Enterobacter roggenkampii</name>
    <dbReference type="NCBI Taxonomy" id="1812935"/>
    <lineage>
        <taxon>Bacteria</taxon>
        <taxon>Pseudomonadati</taxon>
        <taxon>Pseudomonadota</taxon>
        <taxon>Gammaproteobacteria</taxon>
        <taxon>Enterobacterales</taxon>
        <taxon>Enterobacteriaceae</taxon>
        <taxon>Enterobacter</taxon>
        <taxon>Enterobacter cloacae complex</taxon>
    </lineage>
</organism>